<dbReference type="Proteomes" id="UP000013909">
    <property type="component" value="Unassembled WGS sequence"/>
</dbReference>
<name>R7ZNA6_9BACT</name>
<keyword evidence="2" id="KW-1185">Reference proteome</keyword>
<evidence type="ECO:0000313" key="1">
    <source>
        <dbReference type="EMBL" id="EON75524.1"/>
    </source>
</evidence>
<accession>R7ZNA6</accession>
<evidence type="ECO:0000313" key="2">
    <source>
        <dbReference type="Proteomes" id="UP000013909"/>
    </source>
</evidence>
<protein>
    <submittedName>
        <fullName evidence="1">Uncharacterized protein</fullName>
    </submittedName>
</protein>
<dbReference type="EMBL" id="AQHR01000104">
    <property type="protein sequence ID" value="EON75524.1"/>
    <property type="molecule type" value="Genomic_DNA"/>
</dbReference>
<reference evidence="1 2" key="1">
    <citation type="submission" date="2013-02" db="EMBL/GenBank/DDBJ databases">
        <title>A novel strain isolated from Lonar lake, Maharashtra, India.</title>
        <authorList>
            <person name="Singh A."/>
        </authorList>
    </citation>
    <scope>NUCLEOTIDE SEQUENCE [LARGE SCALE GENOMIC DNA]</scope>
    <source>
        <strain evidence="1 2">AK24</strain>
    </source>
</reference>
<dbReference type="AlphaFoldDB" id="R7ZNA6"/>
<proteinExistence type="predicted"/>
<organism evidence="1 2">
    <name type="scientific">Lunatimonas lonarensis</name>
    <dbReference type="NCBI Taxonomy" id="1232681"/>
    <lineage>
        <taxon>Bacteria</taxon>
        <taxon>Pseudomonadati</taxon>
        <taxon>Bacteroidota</taxon>
        <taxon>Cytophagia</taxon>
        <taxon>Cytophagales</taxon>
        <taxon>Cyclobacteriaceae</taxon>
    </lineage>
</organism>
<sequence>MTNALYRSFFSMKILINPELILTKMAQPENKKNLPTQKI</sequence>
<comment type="caution">
    <text evidence="1">The sequence shown here is derived from an EMBL/GenBank/DDBJ whole genome shotgun (WGS) entry which is preliminary data.</text>
</comment>
<gene>
    <name evidence="1" type="ORF">ADIS_3927</name>
</gene>